<dbReference type="Gene3D" id="2.60.40.10">
    <property type="entry name" value="Immunoglobulins"/>
    <property type="match status" value="1"/>
</dbReference>
<feature type="non-terminal residue" evidence="1">
    <location>
        <position position="243"/>
    </location>
</feature>
<dbReference type="PROSITE" id="PS51257">
    <property type="entry name" value="PROKAR_LIPOPROTEIN"/>
    <property type="match status" value="1"/>
</dbReference>
<accession>A0A382K8U3</accession>
<name>A0A382K8U3_9ZZZZ</name>
<protein>
    <recommendedName>
        <fullName evidence="2">Big-1 domain-containing protein</fullName>
    </recommendedName>
</protein>
<dbReference type="AlphaFoldDB" id="A0A382K8U3"/>
<gene>
    <name evidence="1" type="ORF">METZ01_LOCUS272696</name>
</gene>
<reference evidence="1" key="1">
    <citation type="submission" date="2018-05" db="EMBL/GenBank/DDBJ databases">
        <authorList>
            <person name="Lanie J.A."/>
            <person name="Ng W.-L."/>
            <person name="Kazmierczak K.M."/>
            <person name="Andrzejewski T.M."/>
            <person name="Davidsen T.M."/>
            <person name="Wayne K.J."/>
            <person name="Tettelin H."/>
            <person name="Glass J.I."/>
            <person name="Rusch D."/>
            <person name="Podicherti R."/>
            <person name="Tsui H.-C.T."/>
            <person name="Winkler M.E."/>
        </authorList>
    </citation>
    <scope>NUCLEOTIDE SEQUENCE</scope>
</reference>
<sequence>MKIFYVNEIKMLLIIISCLGLLIFSCDEREPEDPNTANYIILVESQPVAGGINGDIVGEDVVGATVATRIETKLSGENDKPIKNALISFSAKVENEDYGGFDLSSGRTGDDGTITVLYIDDGSAGAVDNSTSVNKWEGVIVKAEFSDNVDPDTTRFNVYASQNQVWPYHITLSSDSDEIILGDGGSTLTVELKNKLDKPVRNVSVTLITDKGTVNSAGEAEFTYDTGSDGILSFPFNDQGEQS</sequence>
<dbReference type="InterPro" id="IPR013783">
    <property type="entry name" value="Ig-like_fold"/>
</dbReference>
<evidence type="ECO:0000313" key="1">
    <source>
        <dbReference type="EMBL" id="SVC19842.1"/>
    </source>
</evidence>
<organism evidence="1">
    <name type="scientific">marine metagenome</name>
    <dbReference type="NCBI Taxonomy" id="408172"/>
    <lineage>
        <taxon>unclassified sequences</taxon>
        <taxon>metagenomes</taxon>
        <taxon>ecological metagenomes</taxon>
    </lineage>
</organism>
<dbReference type="EMBL" id="UINC01078609">
    <property type="protein sequence ID" value="SVC19842.1"/>
    <property type="molecule type" value="Genomic_DNA"/>
</dbReference>
<proteinExistence type="predicted"/>
<evidence type="ECO:0008006" key="2">
    <source>
        <dbReference type="Google" id="ProtNLM"/>
    </source>
</evidence>